<evidence type="ECO:0000256" key="3">
    <source>
        <dbReference type="ARBA" id="ARBA00009481"/>
    </source>
</evidence>
<dbReference type="Pfam" id="PF13692">
    <property type="entry name" value="Glyco_trans_1_4"/>
    <property type="match status" value="1"/>
</dbReference>
<keyword evidence="7" id="KW-0808">Transferase</keyword>
<comment type="subcellular location">
    <subcellularLocation>
        <location evidence="2">Membrane</location>
    </subcellularLocation>
    <subcellularLocation>
        <location evidence="1">Plastid</location>
        <location evidence="1">Chloroplast</location>
    </subcellularLocation>
</comment>
<keyword evidence="4" id="KW-0150">Chloroplast</keyword>
<organism evidence="12 13">
    <name type="scientific">Cyclotella atomus</name>
    <dbReference type="NCBI Taxonomy" id="382360"/>
    <lineage>
        <taxon>Eukaryota</taxon>
        <taxon>Sar</taxon>
        <taxon>Stramenopiles</taxon>
        <taxon>Ochrophyta</taxon>
        <taxon>Bacillariophyta</taxon>
        <taxon>Coscinodiscophyceae</taxon>
        <taxon>Thalassiosirophycidae</taxon>
        <taxon>Stephanodiscales</taxon>
        <taxon>Stephanodiscaceae</taxon>
        <taxon>Cyclotella</taxon>
    </lineage>
</organism>
<dbReference type="FunFam" id="3.40.50.2000:FF:000084">
    <property type="entry name" value="Digalactosyldiacylglycerol synthase 2 chloroplastic"/>
    <property type="match status" value="1"/>
</dbReference>
<sequence length="917" mass="102943">MTAKPIRTLLQIHLLLLLLTLLTLPNTLAQEDRDEQTMITSPNDAIIYSHLSRNYNASSATLEKVTRKWEEEMKIQREKMRRDWKRTFDEIREGRIGHDAVDGDVLSDENEKSQHVDGQQEVAGRLLDRWKLFLDSKSPKTLRFDGFTSWDKQLQQWSEDVSAYISENVTWSELLKAKEGGRYDLGTFGVTSKGLKDLRKLNGDGDAKGDKTGPVFQTKTKRFGLDSSTSATIGTLPIALTALEPNLPDLPKPHPVSPGEAIVPHTDISDLSKNIWIVTTASLPWMTGTAVNPLLRAAYMTRGRKEKGGSVTLLLPWVERPSDQKRIYGKAERFASPDEQEEYIRNWLHDEAEMKDASVDLNIKWYTAWQEVAENSLYSMGDLIGLIPEEQCDICVLEEPEHLNWYRAPGENWTSKFKHVVGIVHTNYFVYAQEQPAAFIRAPGMRLLCSWMCRAHCHRLIKLSGTLGNFAPEKELVENVHGVRRTFLDIGEELRDRLTASEAESDPVFSADAPPKVYFIGKMLWSKGLGSLMDLMKYAEESAGLKVTVDMYGGGPNKDEASEKASSMGLDMPFHGPIDHSKLGFSHKIFVNPSLSEVLCTTVAEALAMGKFVVLPNHPSNDFFAQFPNCLPYSNKEEFVGNLYYALTHSPEPLTEEYSHALSWEAATERFAAAGSVSVAEAEAMEEALKSAEAGIDIVLPPLTTSETQRKKLSATFRKTRGRYRNFRKRLSQEISKSNVLPKELQQRLITELDKRLDVDLDELMSSPKLRVKLSPAKLDKLLLELYDSVTDGPSGDVFRVIGGGVNVGKQNLYLKQQQSKMEKMAYDDDLSDDANLATPVTLVKRALSRNFRPIGQNHSDDDTLSSRKIKSAIGGKETPKMSLAKQTSRVGLTIRPLHRGSFATYRPSMPRYSPLI</sequence>
<dbReference type="Proteomes" id="UP001530400">
    <property type="component" value="Unassembled WGS sequence"/>
</dbReference>
<dbReference type="SUPFAM" id="SSF53756">
    <property type="entry name" value="UDP-Glycosyltransferase/glycogen phosphorylase"/>
    <property type="match status" value="1"/>
</dbReference>
<gene>
    <name evidence="12" type="ORF">ACHAWO_010223</name>
</gene>
<keyword evidence="13" id="KW-1185">Reference proteome</keyword>
<dbReference type="Gene3D" id="3.40.50.2000">
    <property type="entry name" value="Glycogen Phosphorylase B"/>
    <property type="match status" value="1"/>
</dbReference>
<dbReference type="InterPro" id="IPR044525">
    <property type="entry name" value="DGDG1/2"/>
</dbReference>
<evidence type="ECO:0000256" key="10">
    <source>
        <dbReference type="ARBA" id="ARBA00071330"/>
    </source>
</evidence>
<keyword evidence="5" id="KW-0934">Plastid</keyword>
<accession>A0ABD3PWF2</accession>
<evidence type="ECO:0000256" key="9">
    <source>
        <dbReference type="ARBA" id="ARBA00023136"/>
    </source>
</evidence>
<evidence type="ECO:0000256" key="2">
    <source>
        <dbReference type="ARBA" id="ARBA00004370"/>
    </source>
</evidence>
<evidence type="ECO:0000256" key="7">
    <source>
        <dbReference type="ARBA" id="ARBA00022679"/>
    </source>
</evidence>
<dbReference type="GO" id="GO:0016020">
    <property type="term" value="C:membrane"/>
    <property type="evidence" value="ECO:0007669"/>
    <property type="project" value="UniProtKB-SubCell"/>
</dbReference>
<feature type="chain" id="PRO_5044803028" description="Digalactosyldiacylglycerol synthase 2, chloroplastic" evidence="11">
    <location>
        <begin position="30"/>
        <end position="917"/>
    </location>
</feature>
<dbReference type="AlphaFoldDB" id="A0ABD3PWF2"/>
<dbReference type="PANTHER" id="PTHR46132:SF1">
    <property type="entry name" value="DIGALACTOSYLDIACYLGLYCEROL SYNTHASE 2, CHLOROPLASTIC"/>
    <property type="match status" value="1"/>
</dbReference>
<evidence type="ECO:0000313" key="13">
    <source>
        <dbReference type="Proteomes" id="UP001530400"/>
    </source>
</evidence>
<comment type="caution">
    <text evidence="12">The sequence shown here is derived from an EMBL/GenBank/DDBJ whole genome shotgun (WGS) entry which is preliminary data.</text>
</comment>
<evidence type="ECO:0000256" key="1">
    <source>
        <dbReference type="ARBA" id="ARBA00004229"/>
    </source>
</evidence>
<dbReference type="GO" id="GO:0009507">
    <property type="term" value="C:chloroplast"/>
    <property type="evidence" value="ECO:0007669"/>
    <property type="project" value="UniProtKB-SubCell"/>
</dbReference>
<comment type="similarity">
    <text evidence="3">Belongs to the glycosyltransferase group 1 family. Glycosyltransferase 4 subfamily.</text>
</comment>
<evidence type="ECO:0000313" key="12">
    <source>
        <dbReference type="EMBL" id="KAL3790500.1"/>
    </source>
</evidence>
<keyword evidence="6" id="KW-0328">Glycosyltransferase</keyword>
<protein>
    <recommendedName>
        <fullName evidence="10">Digalactosyldiacylglycerol synthase 2, chloroplastic</fullName>
    </recommendedName>
</protein>
<proteinExistence type="inferred from homology"/>
<keyword evidence="9" id="KW-0472">Membrane</keyword>
<evidence type="ECO:0000256" key="8">
    <source>
        <dbReference type="ARBA" id="ARBA00022729"/>
    </source>
</evidence>
<keyword evidence="8 11" id="KW-0732">Signal</keyword>
<dbReference type="GO" id="GO:0016757">
    <property type="term" value="F:glycosyltransferase activity"/>
    <property type="evidence" value="ECO:0007669"/>
    <property type="project" value="UniProtKB-KW"/>
</dbReference>
<name>A0ABD3PWF2_9STRA</name>
<evidence type="ECO:0000256" key="6">
    <source>
        <dbReference type="ARBA" id="ARBA00022676"/>
    </source>
</evidence>
<evidence type="ECO:0000256" key="5">
    <source>
        <dbReference type="ARBA" id="ARBA00022640"/>
    </source>
</evidence>
<reference evidence="12 13" key="1">
    <citation type="submission" date="2024-10" db="EMBL/GenBank/DDBJ databases">
        <title>Updated reference genomes for cyclostephanoid diatoms.</title>
        <authorList>
            <person name="Roberts W.R."/>
            <person name="Alverson A.J."/>
        </authorList>
    </citation>
    <scope>NUCLEOTIDE SEQUENCE [LARGE SCALE GENOMIC DNA]</scope>
    <source>
        <strain evidence="12 13">AJA010-31</strain>
    </source>
</reference>
<dbReference type="PANTHER" id="PTHR46132">
    <property type="entry name" value="DIGALACTOSYLDIACYLGLYCEROL SYNTHASE 2, CHLOROPLASTIC"/>
    <property type="match status" value="1"/>
</dbReference>
<feature type="signal peptide" evidence="11">
    <location>
        <begin position="1"/>
        <end position="29"/>
    </location>
</feature>
<dbReference type="EMBL" id="JALLPJ020000499">
    <property type="protein sequence ID" value="KAL3790500.1"/>
    <property type="molecule type" value="Genomic_DNA"/>
</dbReference>
<evidence type="ECO:0000256" key="11">
    <source>
        <dbReference type="SAM" id="SignalP"/>
    </source>
</evidence>
<dbReference type="CDD" id="cd01635">
    <property type="entry name" value="Glycosyltransferase_GTB-type"/>
    <property type="match status" value="1"/>
</dbReference>
<evidence type="ECO:0000256" key="4">
    <source>
        <dbReference type="ARBA" id="ARBA00022528"/>
    </source>
</evidence>